<organism evidence="1 2">
    <name type="scientific">Aspergillus fijiensis CBS 313.89</name>
    <dbReference type="NCBI Taxonomy" id="1448319"/>
    <lineage>
        <taxon>Eukaryota</taxon>
        <taxon>Fungi</taxon>
        <taxon>Dikarya</taxon>
        <taxon>Ascomycota</taxon>
        <taxon>Pezizomycotina</taxon>
        <taxon>Eurotiomycetes</taxon>
        <taxon>Eurotiomycetidae</taxon>
        <taxon>Eurotiales</taxon>
        <taxon>Aspergillaceae</taxon>
        <taxon>Aspergillus</taxon>
    </lineage>
</organism>
<reference evidence="1 2" key="1">
    <citation type="submission" date="2018-02" db="EMBL/GenBank/DDBJ databases">
        <title>The genomes of Aspergillus section Nigri reveals drivers in fungal speciation.</title>
        <authorList>
            <consortium name="DOE Joint Genome Institute"/>
            <person name="Vesth T.C."/>
            <person name="Nybo J."/>
            <person name="Theobald S."/>
            <person name="Brandl J."/>
            <person name="Frisvad J.C."/>
            <person name="Nielsen K.F."/>
            <person name="Lyhne E.K."/>
            <person name="Kogle M.E."/>
            <person name="Kuo A."/>
            <person name="Riley R."/>
            <person name="Clum A."/>
            <person name="Nolan M."/>
            <person name="Lipzen A."/>
            <person name="Salamov A."/>
            <person name="Henrissat B."/>
            <person name="Wiebenga A."/>
            <person name="De vries R.P."/>
            <person name="Grigoriev I.V."/>
            <person name="Mortensen U.H."/>
            <person name="Andersen M.R."/>
            <person name="Baker S.E."/>
        </authorList>
    </citation>
    <scope>NUCLEOTIDE SEQUENCE [LARGE SCALE GENOMIC DNA]</scope>
    <source>
        <strain evidence="1 2">CBS 313.89</strain>
    </source>
</reference>
<dbReference type="VEuPathDB" id="FungiDB:BO72DRAFT_452922"/>
<evidence type="ECO:0000313" key="2">
    <source>
        <dbReference type="Proteomes" id="UP000249789"/>
    </source>
</evidence>
<evidence type="ECO:0000313" key="1">
    <source>
        <dbReference type="EMBL" id="RAK72219.1"/>
    </source>
</evidence>
<keyword evidence="2" id="KW-1185">Reference proteome</keyword>
<dbReference type="RefSeq" id="XP_040796231.1">
    <property type="nucleotide sequence ID" value="XM_040945850.1"/>
</dbReference>
<dbReference type="Proteomes" id="UP000249789">
    <property type="component" value="Unassembled WGS sequence"/>
</dbReference>
<proteinExistence type="predicted"/>
<dbReference type="AlphaFoldDB" id="A0A8G1RFC1"/>
<sequence>MIHNSIAGKPIEARNQPSIIGSSIDGDAMATSSLAKECGSVAKYQRFRVERCSRKAKVHPMTQGQSHHHSWN</sequence>
<gene>
    <name evidence="1" type="ORF">BO72DRAFT_452922</name>
</gene>
<protein>
    <submittedName>
        <fullName evidence="1">Uncharacterized protein</fullName>
    </submittedName>
</protein>
<name>A0A8G1RFC1_9EURO</name>
<dbReference type="GeneID" id="63863183"/>
<dbReference type="EMBL" id="KZ824700">
    <property type="protein sequence ID" value="RAK72219.1"/>
    <property type="molecule type" value="Genomic_DNA"/>
</dbReference>
<accession>A0A8G1RFC1</accession>